<dbReference type="GO" id="GO:0020037">
    <property type="term" value="F:heme binding"/>
    <property type="evidence" value="ECO:0007669"/>
    <property type="project" value="InterPro"/>
</dbReference>
<dbReference type="InterPro" id="IPR037120">
    <property type="entry name" value="Haem_peroxidase_sf_animal"/>
</dbReference>
<dbReference type="PRINTS" id="PR00457">
    <property type="entry name" value="ANPEROXIDASE"/>
</dbReference>
<feature type="non-terminal residue" evidence="5">
    <location>
        <position position="1"/>
    </location>
</feature>
<evidence type="ECO:0000256" key="3">
    <source>
        <dbReference type="ARBA" id="ARBA00023180"/>
    </source>
</evidence>
<dbReference type="Gene3D" id="1.10.640.10">
    <property type="entry name" value="Haem peroxidase domain superfamily, animal type"/>
    <property type="match status" value="1"/>
</dbReference>
<dbReference type="EMBL" id="VSWD01000003">
    <property type="protein sequence ID" value="KAK3106080.1"/>
    <property type="molecule type" value="Genomic_DNA"/>
</dbReference>
<evidence type="ECO:0000256" key="1">
    <source>
        <dbReference type="ARBA" id="ARBA00004613"/>
    </source>
</evidence>
<keyword evidence="6" id="KW-1185">Reference proteome</keyword>
<evidence type="ECO:0000313" key="6">
    <source>
        <dbReference type="Proteomes" id="UP001186944"/>
    </source>
</evidence>
<reference evidence="5" key="1">
    <citation type="submission" date="2019-08" db="EMBL/GenBank/DDBJ databases">
        <title>The improved chromosome-level genome for the pearl oyster Pinctada fucata martensii using PacBio sequencing and Hi-C.</title>
        <authorList>
            <person name="Zheng Z."/>
        </authorList>
    </citation>
    <scope>NUCLEOTIDE SEQUENCE</scope>
    <source>
        <strain evidence="5">ZZ-2019</strain>
        <tissue evidence="5">Adductor muscle</tissue>
    </source>
</reference>
<organism evidence="5 6">
    <name type="scientific">Pinctada imbricata</name>
    <name type="common">Atlantic pearl-oyster</name>
    <name type="synonym">Pinctada martensii</name>
    <dbReference type="NCBI Taxonomy" id="66713"/>
    <lineage>
        <taxon>Eukaryota</taxon>
        <taxon>Metazoa</taxon>
        <taxon>Spiralia</taxon>
        <taxon>Lophotrochozoa</taxon>
        <taxon>Mollusca</taxon>
        <taxon>Bivalvia</taxon>
        <taxon>Autobranchia</taxon>
        <taxon>Pteriomorphia</taxon>
        <taxon>Pterioida</taxon>
        <taxon>Pterioidea</taxon>
        <taxon>Pteriidae</taxon>
        <taxon>Pinctada</taxon>
    </lineage>
</organism>
<dbReference type="Pfam" id="PF03098">
    <property type="entry name" value="An_peroxidase"/>
    <property type="match status" value="1"/>
</dbReference>
<dbReference type="PROSITE" id="PS50292">
    <property type="entry name" value="PEROXIDASE_3"/>
    <property type="match status" value="1"/>
</dbReference>
<gene>
    <name evidence="5" type="ORF">FSP39_012223</name>
</gene>
<protein>
    <submittedName>
        <fullName evidence="5">Uncharacterized protein</fullName>
    </submittedName>
</protein>
<keyword evidence="4" id="KW-0408">Iron</keyword>
<dbReference type="PANTHER" id="PTHR11475">
    <property type="entry name" value="OXIDASE/PEROXIDASE"/>
    <property type="match status" value="1"/>
</dbReference>
<evidence type="ECO:0000256" key="4">
    <source>
        <dbReference type="PIRSR" id="PIRSR619791-2"/>
    </source>
</evidence>
<keyword evidence="4" id="KW-0479">Metal-binding</keyword>
<dbReference type="GO" id="GO:0004601">
    <property type="term" value="F:peroxidase activity"/>
    <property type="evidence" value="ECO:0007669"/>
    <property type="project" value="InterPro"/>
</dbReference>
<dbReference type="InterPro" id="IPR019791">
    <property type="entry name" value="Haem_peroxidase_animal"/>
</dbReference>
<dbReference type="GO" id="GO:0005576">
    <property type="term" value="C:extracellular region"/>
    <property type="evidence" value="ECO:0007669"/>
    <property type="project" value="UniProtKB-SubCell"/>
</dbReference>
<dbReference type="PANTHER" id="PTHR11475:SF4">
    <property type="entry name" value="CHORION PEROXIDASE"/>
    <property type="match status" value="1"/>
</dbReference>
<evidence type="ECO:0000256" key="2">
    <source>
        <dbReference type="ARBA" id="ARBA00022525"/>
    </source>
</evidence>
<feature type="binding site" description="axial binding residue" evidence="4">
    <location>
        <position position="105"/>
    </location>
    <ligand>
        <name>heme b</name>
        <dbReference type="ChEBI" id="CHEBI:60344"/>
    </ligand>
    <ligandPart>
        <name>Fe</name>
        <dbReference type="ChEBI" id="CHEBI:18248"/>
    </ligandPart>
</feature>
<dbReference type="AlphaFoldDB" id="A0AA88YUU0"/>
<accession>A0AA88YUU0</accession>
<dbReference type="SUPFAM" id="SSF48113">
    <property type="entry name" value="Heme-dependent peroxidases"/>
    <property type="match status" value="1"/>
</dbReference>
<proteinExistence type="predicted"/>
<sequence>GDNRVNVATGLTTLHTLFVRYHNMLASQLRQINPRWNDERLYQEVRKLVIAIFQHVTYNEYLHVILGSSIMDTYGLRSTGHFHYQDHIDASIRNAFSTAAFRFGHSTIPSITKYIFPDRETTQPLEDTLMRPTFVNKQKGTFIVHIGRWMTRTTSPPVDRDKILYDLEHALVSINIFSIVVSLNLQRGRDHGIPPYNKWREFCGLSKARDFSTYGGLEDHSAENAYLLESLYKNVEDIDLFAGGISERHVHGAAMGPTFACIVARQFHNLKYGDRFWYEKDGLFTPGIYICLEILSPRFCVQVCHVL</sequence>
<dbReference type="InterPro" id="IPR010255">
    <property type="entry name" value="Haem_peroxidase_sf"/>
</dbReference>
<dbReference type="GO" id="GO:0006979">
    <property type="term" value="P:response to oxidative stress"/>
    <property type="evidence" value="ECO:0007669"/>
    <property type="project" value="InterPro"/>
</dbReference>
<keyword evidence="3" id="KW-0325">Glycoprotein</keyword>
<dbReference type="GO" id="GO:0046872">
    <property type="term" value="F:metal ion binding"/>
    <property type="evidence" value="ECO:0007669"/>
    <property type="project" value="UniProtKB-KW"/>
</dbReference>
<comment type="caution">
    <text evidence="5">The sequence shown here is derived from an EMBL/GenBank/DDBJ whole genome shotgun (WGS) entry which is preliminary data.</text>
</comment>
<evidence type="ECO:0000313" key="5">
    <source>
        <dbReference type="EMBL" id="KAK3106080.1"/>
    </source>
</evidence>
<name>A0AA88YUU0_PINIB</name>
<comment type="subcellular location">
    <subcellularLocation>
        <location evidence="1">Secreted</location>
    </subcellularLocation>
</comment>
<keyword evidence="4" id="KW-0349">Heme</keyword>
<dbReference type="Proteomes" id="UP001186944">
    <property type="component" value="Unassembled WGS sequence"/>
</dbReference>
<keyword evidence="2" id="KW-0964">Secreted</keyword>